<keyword evidence="2" id="KW-0479">Metal-binding</keyword>
<comment type="cofactor">
    <cofactor evidence="1">
        <name>Mn(2+)</name>
        <dbReference type="ChEBI" id="CHEBI:29035"/>
    </cofactor>
</comment>
<dbReference type="InterPro" id="IPR051134">
    <property type="entry name" value="PPP_phosphatase"/>
</dbReference>
<keyword evidence="3" id="KW-0464">Manganese</keyword>
<dbReference type="PANTHER" id="PTHR45668:SF16">
    <property type="entry name" value="SERINE_THREONINE-PROTEIN PHOSPHATASE"/>
    <property type="match status" value="1"/>
</dbReference>
<dbReference type="EC" id="3.1.3.16" evidence="4"/>
<sequence>MSFEGLDDQSMHLVMRMKEIANGVIDKQPRVAITRPDLLAEQVGFVDEGMRDSPVVESTKISNGYVPIGGAQSMTNEDEMLDVEHVLRFENGIDEVHESLLPCFQQFLLWPPDDCVTLEWVQDMMVILEQASQKMLPSEFCHIVPAILVDKLADAACSILCKEPNCVEINCQGEDSKVIVVGDVHGQFHDLMFLFKHAGVPSENRIYVFNGNYVDKGAWGIEVLLFLLAWKVLMPHRVYLLRGNHESRYCTARYGFKKEVWAKYGDQGEDVYNKFLACFKELPLASVIANCVYTTHGGLFRSIHAAPSQKPKRNKTHRVDLGSLAELSEVKRSFVDCPYEGPNILLSDVLWSRPSNRDGLRDNTGQKLGLLWGPDCTEAFLKQYNLKLIIRSHEGPDARAGRDDDFGDMLSGYSIDHDGESGRLYTLFSAPDYPQFGKRRYNNKGAYAVLKSPDFASPSFHSFKAAERPMVDPYFDFDANYMESSKLDSSQSASTSTLSAPQRFYSDGMRPEFDFGALGIYNAPGWRVELPDGSGGTQAVEVPRAPLAEGLPLPPNIQEPHKAAYEYLFELVAGLKHMIVTRETENRAPVSALRSRTRKREGKGNS</sequence>
<evidence type="ECO:0000256" key="1">
    <source>
        <dbReference type="ARBA" id="ARBA00001936"/>
    </source>
</evidence>
<dbReference type="PRINTS" id="PR00114">
    <property type="entry name" value="STPHPHTASE"/>
</dbReference>
<dbReference type="SMART" id="SM00156">
    <property type="entry name" value="PP2Ac"/>
    <property type="match status" value="1"/>
</dbReference>
<organism evidence="7 8">
    <name type="scientific">Glycine soja</name>
    <name type="common">Wild soybean</name>
    <dbReference type="NCBI Taxonomy" id="3848"/>
    <lineage>
        <taxon>Eukaryota</taxon>
        <taxon>Viridiplantae</taxon>
        <taxon>Streptophyta</taxon>
        <taxon>Embryophyta</taxon>
        <taxon>Tracheophyta</taxon>
        <taxon>Spermatophyta</taxon>
        <taxon>Magnoliopsida</taxon>
        <taxon>eudicotyledons</taxon>
        <taxon>Gunneridae</taxon>
        <taxon>Pentapetalae</taxon>
        <taxon>rosids</taxon>
        <taxon>fabids</taxon>
        <taxon>Fabales</taxon>
        <taxon>Fabaceae</taxon>
        <taxon>Papilionoideae</taxon>
        <taxon>50 kb inversion clade</taxon>
        <taxon>NPAAA clade</taxon>
        <taxon>indigoferoid/millettioid clade</taxon>
        <taxon>Phaseoleae</taxon>
        <taxon>Glycine</taxon>
        <taxon>Glycine subgen. Soja</taxon>
    </lineage>
</organism>
<comment type="catalytic activity">
    <reaction evidence="4">
        <text>O-phospho-L-threonyl-[protein] + H2O = L-threonyl-[protein] + phosphate</text>
        <dbReference type="Rhea" id="RHEA:47004"/>
        <dbReference type="Rhea" id="RHEA-COMP:11060"/>
        <dbReference type="Rhea" id="RHEA-COMP:11605"/>
        <dbReference type="ChEBI" id="CHEBI:15377"/>
        <dbReference type="ChEBI" id="CHEBI:30013"/>
        <dbReference type="ChEBI" id="CHEBI:43474"/>
        <dbReference type="ChEBI" id="CHEBI:61977"/>
        <dbReference type="EC" id="3.1.3.16"/>
    </reaction>
</comment>
<evidence type="ECO:0000259" key="6">
    <source>
        <dbReference type="PROSITE" id="PS00125"/>
    </source>
</evidence>
<dbReference type="PANTHER" id="PTHR45668">
    <property type="entry name" value="SERINE/THREONINE-PROTEIN PHOSPHATASE 5-RELATED"/>
    <property type="match status" value="1"/>
</dbReference>
<evidence type="ECO:0000313" key="8">
    <source>
        <dbReference type="Proteomes" id="UP000289340"/>
    </source>
</evidence>
<comment type="caution">
    <text evidence="7">The sequence shown here is derived from an EMBL/GenBank/DDBJ whole genome shotgun (WGS) entry which is preliminary data.</text>
</comment>
<dbReference type="Gene3D" id="3.60.21.10">
    <property type="match status" value="1"/>
</dbReference>
<proteinExistence type="inferred from homology"/>
<dbReference type="SUPFAM" id="SSF56300">
    <property type="entry name" value="Metallo-dependent phosphatases"/>
    <property type="match status" value="1"/>
</dbReference>
<name>A0A445IEK6_GLYSO</name>
<dbReference type="InterPro" id="IPR029052">
    <property type="entry name" value="Metallo-depent_PP-like"/>
</dbReference>
<dbReference type="GO" id="GO:0046872">
    <property type="term" value="F:metal ion binding"/>
    <property type="evidence" value="ECO:0007669"/>
    <property type="project" value="UniProtKB-KW"/>
</dbReference>
<evidence type="ECO:0000256" key="4">
    <source>
        <dbReference type="RuleBase" id="RU004273"/>
    </source>
</evidence>
<evidence type="ECO:0000256" key="3">
    <source>
        <dbReference type="ARBA" id="ARBA00023211"/>
    </source>
</evidence>
<dbReference type="GO" id="GO:0004722">
    <property type="term" value="F:protein serine/threonine phosphatase activity"/>
    <property type="evidence" value="ECO:0007669"/>
    <property type="project" value="UniProtKB-EC"/>
</dbReference>
<gene>
    <name evidence="7" type="ORF">D0Y65_032677</name>
</gene>
<feature type="domain" description="Serine/threonine specific protein phosphatases" evidence="6">
    <location>
        <begin position="241"/>
        <end position="246"/>
    </location>
</feature>
<comment type="similarity">
    <text evidence="4">Belongs to the PPP phosphatase family.</text>
</comment>
<evidence type="ECO:0000256" key="2">
    <source>
        <dbReference type="ARBA" id="ARBA00022723"/>
    </source>
</evidence>
<feature type="region of interest" description="Disordered" evidence="5">
    <location>
        <begin position="587"/>
        <end position="606"/>
    </location>
</feature>
<dbReference type="InterPro" id="IPR006186">
    <property type="entry name" value="Ser/Thr-sp_prot-phosphatase"/>
</dbReference>
<reference evidence="7 8" key="1">
    <citation type="submission" date="2018-09" db="EMBL/GenBank/DDBJ databases">
        <title>A high-quality reference genome of wild soybean provides a powerful tool to mine soybean genomes.</title>
        <authorList>
            <person name="Xie M."/>
            <person name="Chung C.Y.L."/>
            <person name="Li M.-W."/>
            <person name="Wong F.-L."/>
            <person name="Chan T.-F."/>
            <person name="Lam H.-M."/>
        </authorList>
    </citation>
    <scope>NUCLEOTIDE SEQUENCE [LARGE SCALE GENOMIC DNA]</scope>
    <source>
        <strain evidence="8">cv. W05</strain>
        <tissue evidence="7">Hypocotyl of etiolated seedlings</tissue>
    </source>
</reference>
<accession>A0A445IEK6</accession>
<dbReference type="Pfam" id="PF00149">
    <property type="entry name" value="Metallophos"/>
    <property type="match status" value="1"/>
</dbReference>
<dbReference type="AlphaFoldDB" id="A0A445IEK6"/>
<keyword evidence="8" id="KW-1185">Reference proteome</keyword>
<dbReference type="InterPro" id="IPR004843">
    <property type="entry name" value="Calcineurin-like_PHP"/>
</dbReference>
<dbReference type="PROSITE" id="PS00125">
    <property type="entry name" value="SER_THR_PHOSPHATASE"/>
    <property type="match status" value="1"/>
</dbReference>
<dbReference type="EMBL" id="QZWG01000011">
    <property type="protein sequence ID" value="RZB84464.1"/>
    <property type="molecule type" value="Genomic_DNA"/>
</dbReference>
<dbReference type="Proteomes" id="UP000289340">
    <property type="component" value="Chromosome 11"/>
</dbReference>
<feature type="compositionally biased region" description="Basic residues" evidence="5">
    <location>
        <begin position="595"/>
        <end position="606"/>
    </location>
</feature>
<evidence type="ECO:0000313" key="7">
    <source>
        <dbReference type="EMBL" id="RZB84464.1"/>
    </source>
</evidence>
<evidence type="ECO:0000256" key="5">
    <source>
        <dbReference type="SAM" id="MobiDB-lite"/>
    </source>
</evidence>
<keyword evidence="4 7" id="KW-0378">Hydrolase</keyword>
<protein>
    <recommendedName>
        <fullName evidence="4">Serine/threonine-protein phosphatase</fullName>
        <ecNumber evidence="4">3.1.3.16</ecNumber>
    </recommendedName>
</protein>